<dbReference type="EMBL" id="CAJNOJ010000274">
    <property type="protein sequence ID" value="CAF1360074.1"/>
    <property type="molecule type" value="Genomic_DNA"/>
</dbReference>
<dbReference type="Proteomes" id="UP000663828">
    <property type="component" value="Unassembled WGS sequence"/>
</dbReference>
<evidence type="ECO:0000313" key="3">
    <source>
        <dbReference type="EMBL" id="CAF1360074.1"/>
    </source>
</evidence>
<comment type="caution">
    <text evidence="2">The sequence shown here is derived from an EMBL/GenBank/DDBJ whole genome shotgun (WGS) entry which is preliminary data.</text>
</comment>
<dbReference type="PANTHER" id="PTHR45763">
    <property type="entry name" value="HYDROLASE, ALPHA/BETA FOLD FAMILY PROTEIN, EXPRESSED-RELATED"/>
    <property type="match status" value="1"/>
</dbReference>
<protein>
    <recommendedName>
        <fullName evidence="1">AB hydrolase-1 domain-containing protein</fullName>
    </recommendedName>
</protein>
<dbReference type="InterPro" id="IPR000073">
    <property type="entry name" value="AB_hydrolase_1"/>
</dbReference>
<dbReference type="SUPFAM" id="SSF53474">
    <property type="entry name" value="alpha/beta-Hydrolases"/>
    <property type="match status" value="1"/>
</dbReference>
<organism evidence="2 4">
    <name type="scientific">Adineta ricciae</name>
    <name type="common">Rotifer</name>
    <dbReference type="NCBI Taxonomy" id="249248"/>
    <lineage>
        <taxon>Eukaryota</taxon>
        <taxon>Metazoa</taxon>
        <taxon>Spiralia</taxon>
        <taxon>Gnathifera</taxon>
        <taxon>Rotifera</taxon>
        <taxon>Eurotatoria</taxon>
        <taxon>Bdelloidea</taxon>
        <taxon>Adinetida</taxon>
        <taxon>Adinetidae</taxon>
        <taxon>Adineta</taxon>
    </lineage>
</organism>
<dbReference type="PANTHER" id="PTHR45763:SF46">
    <property type="entry name" value="AB HYDROLASE-1 DOMAIN-CONTAINING PROTEIN"/>
    <property type="match status" value="1"/>
</dbReference>
<evidence type="ECO:0000259" key="1">
    <source>
        <dbReference type="Pfam" id="PF00561"/>
    </source>
</evidence>
<reference evidence="2" key="1">
    <citation type="submission" date="2021-02" db="EMBL/GenBank/DDBJ databases">
        <authorList>
            <person name="Nowell W R."/>
        </authorList>
    </citation>
    <scope>NUCLEOTIDE SEQUENCE</scope>
</reference>
<dbReference type="InterPro" id="IPR029058">
    <property type="entry name" value="AB_hydrolase_fold"/>
</dbReference>
<evidence type="ECO:0000313" key="2">
    <source>
        <dbReference type="EMBL" id="CAF0999389.1"/>
    </source>
</evidence>
<proteinExistence type="predicted"/>
<sequence length="338" mass="38581">MNPSDASSVSNDLRLPDEKYVTLSDGRQLAYTETGDTSSDKIIIFFHGVFGVGDSSIETKLYQDIGYHFIAPTLPGWGNSSPWPENQSISKYPNDIHQLLASLKKNDYKNLRITVAGGSYGTVFAQICFGTSTDVMPEANNVESLLICSSFSPFKYHREYTTGMSWLNYFGVGIPAIYFPSIRRLMGSFIQKKTRNIDEAKNFLRTYIFDQMDDEEKTKLRKWEEERNRPSEWVLNKMARNMCLSISKTMIGFNTVAQVLHEDWGFDPQKLPSLPKRKVLIISGKDDKLAHMEMSTYLVKSYPNAELRILEGGHLASFYEINEIIKNWLTNLDKELNA</sequence>
<dbReference type="EMBL" id="CAJNOR010000755">
    <property type="protein sequence ID" value="CAF0999389.1"/>
    <property type="molecule type" value="Genomic_DNA"/>
</dbReference>
<dbReference type="AlphaFoldDB" id="A0A814GQ89"/>
<gene>
    <name evidence="3" type="ORF">EDS130_LOCUS33769</name>
    <name evidence="2" type="ORF">XAT740_LOCUS13123</name>
</gene>
<dbReference type="Pfam" id="PF00561">
    <property type="entry name" value="Abhydrolase_1"/>
    <property type="match status" value="1"/>
</dbReference>
<keyword evidence="4" id="KW-1185">Reference proteome</keyword>
<accession>A0A814GQ89</accession>
<dbReference type="Gene3D" id="3.40.50.1820">
    <property type="entry name" value="alpha/beta hydrolase"/>
    <property type="match status" value="1"/>
</dbReference>
<evidence type="ECO:0000313" key="4">
    <source>
        <dbReference type="Proteomes" id="UP000663828"/>
    </source>
</evidence>
<feature type="domain" description="AB hydrolase-1" evidence="1">
    <location>
        <begin position="42"/>
        <end position="319"/>
    </location>
</feature>
<dbReference type="OrthoDB" id="294702at2759"/>
<dbReference type="Proteomes" id="UP000663852">
    <property type="component" value="Unassembled WGS sequence"/>
</dbReference>
<name>A0A814GQ89_ADIRI</name>